<feature type="compositionally biased region" description="Low complexity" evidence="3">
    <location>
        <begin position="910"/>
        <end position="924"/>
    </location>
</feature>
<proteinExistence type="inferred from homology"/>
<feature type="compositionally biased region" description="Polar residues" evidence="3">
    <location>
        <begin position="816"/>
        <end position="825"/>
    </location>
</feature>
<dbReference type="SUPFAM" id="SSF48019">
    <property type="entry name" value="post-AAA+ oligomerization domain-like"/>
    <property type="match status" value="1"/>
</dbReference>
<feature type="compositionally biased region" description="Low complexity" evidence="3">
    <location>
        <begin position="601"/>
        <end position="616"/>
    </location>
</feature>
<dbReference type="Pfam" id="PF08519">
    <property type="entry name" value="RFC1"/>
    <property type="match status" value="1"/>
</dbReference>
<evidence type="ECO:0000259" key="4">
    <source>
        <dbReference type="SMART" id="SM00382"/>
    </source>
</evidence>
<dbReference type="FunFam" id="1.20.272.10:FF:000030">
    <property type="entry name" value="Replication factor C subunit 1"/>
    <property type="match status" value="1"/>
</dbReference>
<dbReference type="Gene3D" id="1.10.8.60">
    <property type="match status" value="1"/>
</dbReference>
<feature type="compositionally biased region" description="Basic and acidic residues" evidence="3">
    <location>
        <begin position="1100"/>
        <end position="1109"/>
    </location>
</feature>
<dbReference type="InterPro" id="IPR027417">
    <property type="entry name" value="P-loop_NTPase"/>
</dbReference>
<dbReference type="VEuPathDB" id="TriTrypDB:LdCL_240015100"/>
<sequence length="1177" mass="126365">MAAVSTSAAGTANPVPSRSELWADKYKPRSIAEMCYPVCANKLKAWLETFTPIGSPGDDPKKPHGVLLSGSPGVGKTTTVYVVAHELGRTVVEYNASDFRSRKSLKENVSDLISNRAFSASATSYTNVILLMDEVDGCDIGGVGEVIEMLKSTRIPILCTCNDRWHPKLRSLLNYVEDMRFSHPPCNIVANYLCDRVLAREGISLSKPLLQDIIKNSGSDIRNMLNNLQLWCLSRTSLEQRQLAECAAQSTKDSDAGLFDAAEYFLLQGTSRGERHSIAEMQACYYNADLVDMFVQENYLHYNPQPVDGRDWMEAVSQAATSISRSDAAQSIMYYQQNWSVSRFHVLSSSIAPCVYTRGKYETFMTGQQKFFDMQRPVKFPTWLGHNSSANKNRRLLRCIAMQASHPAKGVSGSQEDVVADYIPHGWERPLTAPLATKGKDGVAEVIAFMDQYHLMRDDWDLVQALPHYKHMQSPSPTTPPANIATAVKSAFTREFNKTHRFDSFAKSTLKRGDGETQDDDEGDPGNGAGGNRKAGKVVADGVTAVSVTGSSDAAATKKKGKAAVGAATTSTTAAAARKPRAKKSAPADGAAGPTAKKKAATSSTRATAKASTAKTTAKRKRARAASSETMKRRRDLLEIHTVAARPHKRGGTETTREHHFPLYSHPMFRAARHNANAVQDAVVEQSDRVDPRALDAALENMVTQLLQRQLSQHEAEGDTSPTLAKKDLIVTESELLALLAEATHATPLSPHPQQPPSAFPPIRPEAIAALATAAVASSPPPQQGPFIPNQGYHTTHPPLQSNGDAERRVGPPPRTQASSFNSAASALGGDEPEELNVVSVDTLQQAALRSRGRMDEQAVPRLQPLSERAVSTISGRTTRQQHPPTTSLYSLLPCLVASPGLTAASVLPATVSSSPSPSPSSVTFREMDRWPGTGTGPVAQQSVDAQQLHQVPDAVFAAMDVLMDGNSCCMRRRQRLVATNGNKAESLSLNPRCLPGSGGGASGGSCFAFGCGGKGASLNRMYVPVAQNTLPAPPPPRTAAEAKARRILEGQRRKQRLQNQQQHLVSNSSLVAGGGNIAPLSSSLVEFRSGTASLPTEPLRWRHIDRSGSRSHGSTHPAPPSAASSVSRSAAVVVGAASTLPLTQEASLPFTLRGIAGEPVYMQAISSANCFVGPRL</sequence>
<dbReference type="FunFam" id="3.40.50.300:FF:000395">
    <property type="entry name" value="Replication factor C subunit 1"/>
    <property type="match status" value="1"/>
</dbReference>
<dbReference type="PANTHER" id="PTHR23389">
    <property type="entry name" value="CHROMOSOME TRANSMISSION FIDELITY FACTOR 18"/>
    <property type="match status" value="1"/>
</dbReference>
<gene>
    <name evidence="5" type="ORF">CGC21_16125</name>
</gene>
<name>A0A504Y1M1_LEIDO</name>
<dbReference type="GO" id="GO:0006260">
    <property type="term" value="P:DNA replication"/>
    <property type="evidence" value="ECO:0007669"/>
    <property type="project" value="UniProtKB-KW"/>
</dbReference>
<feature type="region of interest" description="Disordered" evidence="3">
    <location>
        <begin position="774"/>
        <end position="834"/>
    </location>
</feature>
<dbReference type="SUPFAM" id="SSF52540">
    <property type="entry name" value="P-loop containing nucleoside triphosphate hydrolases"/>
    <property type="match status" value="1"/>
</dbReference>
<comment type="caution">
    <text evidence="5">The sequence shown here is derived from an EMBL/GenBank/DDBJ whole genome shotgun (WGS) entry which is preliminary data.</text>
</comment>
<dbReference type="VEuPathDB" id="TriTrypDB:LDHU3_24.1190"/>
<dbReference type="Pfam" id="PF25361">
    <property type="entry name" value="AAA_lid_RFC1"/>
    <property type="match status" value="1"/>
</dbReference>
<dbReference type="GO" id="GO:0005663">
    <property type="term" value="C:DNA replication factor C complex"/>
    <property type="evidence" value="ECO:0007669"/>
    <property type="project" value="InterPro"/>
</dbReference>
<dbReference type="InterPro" id="IPR008921">
    <property type="entry name" value="DNA_pol3_clamp-load_cplx_C"/>
</dbReference>
<dbReference type="Pfam" id="PF00004">
    <property type="entry name" value="AAA"/>
    <property type="match status" value="1"/>
</dbReference>
<evidence type="ECO:0000256" key="3">
    <source>
        <dbReference type="SAM" id="MobiDB-lite"/>
    </source>
</evidence>
<dbReference type="InterPro" id="IPR003593">
    <property type="entry name" value="AAA+_ATPase"/>
</dbReference>
<feature type="domain" description="AAA+ ATPase" evidence="4">
    <location>
        <begin position="62"/>
        <end position="187"/>
    </location>
</feature>
<dbReference type="GO" id="GO:0005634">
    <property type="term" value="C:nucleus"/>
    <property type="evidence" value="ECO:0007669"/>
    <property type="project" value="TreeGrafter"/>
</dbReference>
<dbReference type="GO" id="GO:0003689">
    <property type="term" value="F:DNA clamp loader activity"/>
    <property type="evidence" value="ECO:0007669"/>
    <property type="project" value="InterPro"/>
</dbReference>
<evidence type="ECO:0000313" key="6">
    <source>
        <dbReference type="Proteomes" id="UP000318447"/>
    </source>
</evidence>
<reference evidence="6" key="1">
    <citation type="submission" date="2019-02" db="EMBL/GenBank/DDBJ databases">
        <title>FDA dAtabase for Regulatory Grade micrObial Sequences (FDA-ARGOS): Supporting development and validation of Infectious Disease Dx tests.</title>
        <authorList>
            <person name="Duncan R."/>
            <person name="Fisher C."/>
            <person name="Tallon L."/>
            <person name="Sadzewicz L."/>
            <person name="Sengamalay N."/>
            <person name="Ott S."/>
            <person name="Godinez A."/>
            <person name="Nagaraj S."/>
            <person name="Vavikolanu K."/>
            <person name="Nadendla S."/>
            <person name="Aluvathingal J."/>
            <person name="Sichtig H."/>
        </authorList>
    </citation>
    <scope>NUCLEOTIDE SEQUENCE [LARGE SCALE GENOMIC DNA]</scope>
    <source>
        <strain evidence="6">FDAARGOS_361</strain>
    </source>
</reference>
<dbReference type="Proteomes" id="UP000318447">
    <property type="component" value="Unassembled WGS sequence"/>
</dbReference>
<feature type="compositionally biased region" description="Low complexity" evidence="3">
    <location>
        <begin position="1112"/>
        <end position="1126"/>
    </location>
</feature>
<dbReference type="AlphaFoldDB" id="A0A504Y1M1"/>
<feature type="compositionally biased region" description="Low complexity" evidence="3">
    <location>
        <begin position="563"/>
        <end position="577"/>
    </location>
</feature>
<dbReference type="VEuPathDB" id="TriTrypDB:LdCL_240015200"/>
<dbReference type="GO" id="GO:0003677">
    <property type="term" value="F:DNA binding"/>
    <property type="evidence" value="ECO:0007669"/>
    <property type="project" value="InterPro"/>
</dbReference>
<accession>A0A504Y1M1</accession>
<dbReference type="Gene3D" id="3.40.50.300">
    <property type="entry name" value="P-loop containing nucleotide triphosphate hydrolases"/>
    <property type="match status" value="1"/>
</dbReference>
<dbReference type="InterPro" id="IPR003959">
    <property type="entry name" value="ATPase_AAA_core"/>
</dbReference>
<feature type="region of interest" description="Disordered" evidence="3">
    <location>
        <begin position="507"/>
        <end position="536"/>
    </location>
</feature>
<evidence type="ECO:0000256" key="1">
    <source>
        <dbReference type="ARBA" id="ARBA00006116"/>
    </source>
</evidence>
<comment type="similarity">
    <text evidence="1">Belongs to the activator 1 large subunit family.</text>
</comment>
<feature type="region of interest" description="Disordered" evidence="3">
    <location>
        <begin position="910"/>
        <end position="938"/>
    </location>
</feature>
<dbReference type="PANTHER" id="PTHR23389:SF6">
    <property type="entry name" value="REPLICATION FACTOR C SUBUNIT 1"/>
    <property type="match status" value="1"/>
</dbReference>
<dbReference type="VEuPathDB" id="TriTrypDB:LDHU3_24.1180"/>
<feature type="region of interest" description="Disordered" evidence="3">
    <location>
        <begin position="1099"/>
        <end position="1126"/>
    </location>
</feature>
<feature type="compositionally biased region" description="Polar residues" evidence="3">
    <location>
        <begin position="792"/>
        <end position="804"/>
    </location>
</feature>
<dbReference type="Gene3D" id="1.20.272.10">
    <property type="match status" value="1"/>
</dbReference>
<dbReference type="GO" id="GO:0005524">
    <property type="term" value="F:ATP binding"/>
    <property type="evidence" value="ECO:0007669"/>
    <property type="project" value="InterPro"/>
</dbReference>
<dbReference type="EMBL" id="RHLC01000020">
    <property type="protein sequence ID" value="TPP52230.1"/>
    <property type="molecule type" value="Genomic_DNA"/>
</dbReference>
<dbReference type="CDD" id="cd00009">
    <property type="entry name" value="AAA"/>
    <property type="match status" value="1"/>
</dbReference>
<evidence type="ECO:0000256" key="2">
    <source>
        <dbReference type="ARBA" id="ARBA00022705"/>
    </source>
</evidence>
<dbReference type="VEuPathDB" id="TriTrypDB:LdBPK_241010.1"/>
<organism evidence="5 6">
    <name type="scientific">Leishmania donovani</name>
    <dbReference type="NCBI Taxonomy" id="5661"/>
    <lineage>
        <taxon>Eukaryota</taxon>
        <taxon>Discoba</taxon>
        <taxon>Euglenozoa</taxon>
        <taxon>Kinetoplastea</taxon>
        <taxon>Metakinetoplastina</taxon>
        <taxon>Trypanosomatida</taxon>
        <taxon>Trypanosomatidae</taxon>
        <taxon>Leishmaniinae</taxon>
        <taxon>Leishmania</taxon>
    </lineage>
</organism>
<dbReference type="VEuPathDB" id="TriTrypDB:LdBPK_241020.1"/>
<protein>
    <submittedName>
        <fullName evidence="5">Replication factor RFC1 C terminal domain family protein</fullName>
    </submittedName>
</protein>
<dbReference type="SMART" id="SM00382">
    <property type="entry name" value="AAA"/>
    <property type="match status" value="1"/>
</dbReference>
<keyword evidence="2" id="KW-0235">DNA replication</keyword>
<dbReference type="InterPro" id="IPR013725">
    <property type="entry name" value="DNA_replication_fac_RFC1_C"/>
</dbReference>
<feature type="region of interest" description="Disordered" evidence="3">
    <location>
        <begin position="550"/>
        <end position="634"/>
    </location>
</feature>
<dbReference type="GO" id="GO:0016887">
    <property type="term" value="F:ATP hydrolysis activity"/>
    <property type="evidence" value="ECO:0007669"/>
    <property type="project" value="InterPro"/>
</dbReference>
<evidence type="ECO:0000313" key="5">
    <source>
        <dbReference type="EMBL" id="TPP52230.1"/>
    </source>
</evidence>